<proteinExistence type="predicted"/>
<protein>
    <submittedName>
        <fullName evidence="1">Uncharacterized protein</fullName>
    </submittedName>
</protein>
<dbReference type="AlphaFoldDB" id="A0A1M6DIY4"/>
<gene>
    <name evidence="1" type="ORF">SAMN02745194_00971</name>
</gene>
<dbReference type="RefSeq" id="WP_073132077.1">
    <property type="nucleotide sequence ID" value="NZ_FQZF01000004.1"/>
</dbReference>
<keyword evidence="2" id="KW-1185">Reference proteome</keyword>
<evidence type="ECO:0000313" key="1">
    <source>
        <dbReference type="EMBL" id="SHI73264.1"/>
    </source>
</evidence>
<dbReference type="EMBL" id="FQZF01000004">
    <property type="protein sequence ID" value="SHI73264.1"/>
    <property type="molecule type" value="Genomic_DNA"/>
</dbReference>
<dbReference type="STRING" id="198092.SAMN02745194_00971"/>
<dbReference type="Proteomes" id="UP000184387">
    <property type="component" value="Unassembled WGS sequence"/>
</dbReference>
<reference evidence="1 2" key="1">
    <citation type="submission" date="2016-11" db="EMBL/GenBank/DDBJ databases">
        <authorList>
            <person name="Jaros S."/>
            <person name="Januszkiewicz K."/>
            <person name="Wedrychowicz H."/>
        </authorList>
    </citation>
    <scope>NUCLEOTIDE SEQUENCE [LARGE SCALE GENOMIC DNA]</scope>
    <source>
        <strain evidence="1 2">DSM 14916</strain>
    </source>
</reference>
<organism evidence="1 2">
    <name type="scientific">Muricoccus roseus</name>
    <dbReference type="NCBI Taxonomy" id="198092"/>
    <lineage>
        <taxon>Bacteria</taxon>
        <taxon>Pseudomonadati</taxon>
        <taxon>Pseudomonadota</taxon>
        <taxon>Alphaproteobacteria</taxon>
        <taxon>Acetobacterales</taxon>
        <taxon>Roseomonadaceae</taxon>
        <taxon>Muricoccus</taxon>
    </lineage>
</organism>
<evidence type="ECO:0000313" key="2">
    <source>
        <dbReference type="Proteomes" id="UP000184387"/>
    </source>
</evidence>
<dbReference type="OrthoDB" id="7255336at2"/>
<name>A0A1M6DIY4_9PROT</name>
<sequence>MIRGHLDALTAAGFVEGWAFDTEAPGRPLKLRVLDPEGQELALGYAHLFRADLAHVNFGHGWCAFRLRLGRPVAEVAEIPVSLQSADTGDEIQAARILKLRDGAEPRGDTLARVVAGDPRVATSIDQLRGYGPVLQDFMARRGITEFIRTAYLYVLGRPADEDGIRSYAPLLGIGALTPFGLLAVLAASEEFRSRPRSLTAPNTPGFVFAAETDTADS</sequence>
<accession>A0A1M6DIY4</accession>